<dbReference type="Proteomes" id="UP000567795">
    <property type="component" value="Unassembled WGS sequence"/>
</dbReference>
<reference evidence="2 3" key="1">
    <citation type="submission" date="2020-07" db="EMBL/GenBank/DDBJ databases">
        <title>Sequencing the genomes of 1000 actinobacteria strains.</title>
        <authorList>
            <person name="Klenk H.-P."/>
        </authorList>
    </citation>
    <scope>NUCLEOTIDE SEQUENCE [LARGE SCALE GENOMIC DNA]</scope>
    <source>
        <strain evidence="2 3">DSM 42178</strain>
    </source>
</reference>
<feature type="region of interest" description="Disordered" evidence="1">
    <location>
        <begin position="336"/>
        <end position="380"/>
    </location>
</feature>
<protein>
    <submittedName>
        <fullName evidence="2">Uncharacterized protein</fullName>
    </submittedName>
</protein>
<feature type="region of interest" description="Disordered" evidence="1">
    <location>
        <begin position="262"/>
        <end position="286"/>
    </location>
</feature>
<dbReference type="EMBL" id="JACBZD010000001">
    <property type="protein sequence ID" value="NYI05422.1"/>
    <property type="molecule type" value="Genomic_DNA"/>
</dbReference>
<proteinExistence type="predicted"/>
<organism evidence="2 3">
    <name type="scientific">Allostreptomyces psammosilenae</name>
    <dbReference type="NCBI Taxonomy" id="1892865"/>
    <lineage>
        <taxon>Bacteria</taxon>
        <taxon>Bacillati</taxon>
        <taxon>Actinomycetota</taxon>
        <taxon>Actinomycetes</taxon>
        <taxon>Kitasatosporales</taxon>
        <taxon>Streptomycetaceae</taxon>
        <taxon>Allostreptomyces</taxon>
    </lineage>
</organism>
<feature type="compositionally biased region" description="Basic residues" evidence="1">
    <location>
        <begin position="265"/>
        <end position="274"/>
    </location>
</feature>
<evidence type="ECO:0000256" key="1">
    <source>
        <dbReference type="SAM" id="MobiDB-lite"/>
    </source>
</evidence>
<gene>
    <name evidence="2" type="ORF">FHU37_002365</name>
</gene>
<feature type="compositionally biased region" description="Polar residues" evidence="1">
    <location>
        <begin position="371"/>
        <end position="380"/>
    </location>
</feature>
<feature type="compositionally biased region" description="Basic and acidic residues" evidence="1">
    <location>
        <begin position="89"/>
        <end position="102"/>
    </location>
</feature>
<feature type="compositionally biased region" description="Basic and acidic residues" evidence="1">
    <location>
        <begin position="28"/>
        <end position="45"/>
    </location>
</feature>
<comment type="caution">
    <text evidence="2">The sequence shown here is derived from an EMBL/GenBank/DDBJ whole genome shotgun (WGS) entry which is preliminary data.</text>
</comment>
<dbReference type="AlphaFoldDB" id="A0A853A4J5"/>
<feature type="compositionally biased region" description="Basic and acidic residues" evidence="1">
    <location>
        <begin position="67"/>
        <end position="81"/>
    </location>
</feature>
<feature type="region of interest" description="Disordered" evidence="1">
    <location>
        <begin position="16"/>
        <end position="151"/>
    </location>
</feature>
<evidence type="ECO:0000313" key="3">
    <source>
        <dbReference type="Proteomes" id="UP000567795"/>
    </source>
</evidence>
<name>A0A853A4J5_9ACTN</name>
<feature type="compositionally biased region" description="Pro residues" evidence="1">
    <location>
        <begin position="120"/>
        <end position="130"/>
    </location>
</feature>
<accession>A0A853A4J5</accession>
<evidence type="ECO:0000313" key="2">
    <source>
        <dbReference type="EMBL" id="NYI05422.1"/>
    </source>
</evidence>
<keyword evidence="3" id="KW-1185">Reference proteome</keyword>
<feature type="compositionally biased region" description="Low complexity" evidence="1">
    <location>
        <begin position="109"/>
        <end position="119"/>
    </location>
</feature>
<sequence length="380" mass="41962">MLTGVLRSRCGPMGVFVRTPRRGSRRVPARDARRIPHHEVSRAESPRGFPRIRVKIVGTSGKRTCHARLDAETPRAPDRRRPLGRARANRRDPGGHSNDHRCGRSRQSAPTRPAALTALPPAPRPRPPVVLPRQPRCPSGRPPKAVRSGLPPAACRPAFGFARRPRVRIRQATTVLFESRQEHASHAHINHPRAWGDPLFQDPMGRSRSAAPSFGLWITRLASARKVLTVESPRYHCPEGLRPPRHPASHCPEDFLSVEEPRIPARPRRPRPPHPHPGLATDHRPNHARNMPVMLKQTTNVPGGPPVSGSHGAITQRSPLVRAVDNSALAQISRCHPVGETPATPNRRHASHPQAVTRPPRRSATHPPTPISDTSVAFNQ</sequence>